<dbReference type="PATRIC" id="fig|1088869.3.peg.1616"/>
<evidence type="ECO:0000256" key="14">
    <source>
        <dbReference type="SAM" id="Phobius"/>
    </source>
</evidence>
<evidence type="ECO:0000256" key="12">
    <source>
        <dbReference type="ARBA" id="ARBA00031887"/>
    </source>
</evidence>
<comment type="subcellular location">
    <subcellularLocation>
        <location evidence="1">Cell membrane</location>
        <topology evidence="1">Multi-pass membrane protein</topology>
    </subcellularLocation>
</comment>
<feature type="transmembrane region" description="Helical" evidence="14">
    <location>
        <begin position="44"/>
        <end position="64"/>
    </location>
</feature>
<dbReference type="RefSeq" id="WP_008851766.1">
    <property type="nucleotide sequence ID" value="NZ_AGQV01000005.1"/>
</dbReference>
<comment type="subunit">
    <text evidence="3">Heterooctamer of two A chains, two B chains, two C chains and two D chains.</text>
</comment>
<evidence type="ECO:0000313" key="16">
    <source>
        <dbReference type="Proteomes" id="UP000004949"/>
    </source>
</evidence>
<proteinExistence type="inferred from homology"/>
<dbReference type="GO" id="GO:0015078">
    <property type="term" value="F:proton transmembrane transporter activity"/>
    <property type="evidence" value="ECO:0007669"/>
    <property type="project" value="TreeGrafter"/>
</dbReference>
<reference evidence="15 16" key="1">
    <citation type="submission" date="2011-10" db="EMBL/GenBank/DDBJ databases">
        <title>Genome sequence of Gluconobacter morbifer G707, isolated from Drosophila gut.</title>
        <authorList>
            <person name="Lee W.-J."/>
            <person name="Kim E.-K."/>
        </authorList>
    </citation>
    <scope>NUCLEOTIDE SEQUENCE [LARGE SCALE GENOMIC DNA]</scope>
    <source>
        <strain evidence="15 16">G707</strain>
    </source>
</reference>
<evidence type="ECO:0000256" key="2">
    <source>
        <dbReference type="ARBA" id="ARBA00008079"/>
    </source>
</evidence>
<evidence type="ECO:0000256" key="10">
    <source>
        <dbReference type="ARBA" id="ARBA00030071"/>
    </source>
</evidence>
<dbReference type="GO" id="GO:0019646">
    <property type="term" value="P:aerobic electron transport chain"/>
    <property type="evidence" value="ECO:0007669"/>
    <property type="project" value="TreeGrafter"/>
</dbReference>
<dbReference type="PANTHER" id="PTHR36835">
    <property type="entry name" value="CYTOCHROME BO(3) UBIQUINOL OXIDASE SUBUNIT 4"/>
    <property type="match status" value="1"/>
</dbReference>
<name>G6XJP0_9PROT</name>
<dbReference type="EMBL" id="AGQV01000005">
    <property type="protein sequence ID" value="EHH67852.1"/>
    <property type="molecule type" value="Genomic_DNA"/>
</dbReference>
<evidence type="ECO:0000313" key="15">
    <source>
        <dbReference type="EMBL" id="EHH67852.1"/>
    </source>
</evidence>
<dbReference type="GO" id="GO:0009319">
    <property type="term" value="C:cytochrome o ubiquinol oxidase complex"/>
    <property type="evidence" value="ECO:0007669"/>
    <property type="project" value="TreeGrafter"/>
</dbReference>
<evidence type="ECO:0000256" key="1">
    <source>
        <dbReference type="ARBA" id="ARBA00004651"/>
    </source>
</evidence>
<gene>
    <name evidence="15" type="ORF">GMO_16190</name>
</gene>
<keyword evidence="16" id="KW-1185">Reference proteome</keyword>
<dbReference type="InterPro" id="IPR005171">
    <property type="entry name" value="Cyt_c_oxidase_su4_prok"/>
</dbReference>
<dbReference type="GO" id="GO:0015990">
    <property type="term" value="P:electron transport coupled proton transport"/>
    <property type="evidence" value="ECO:0007669"/>
    <property type="project" value="TreeGrafter"/>
</dbReference>
<evidence type="ECO:0000256" key="6">
    <source>
        <dbReference type="ARBA" id="ARBA00022692"/>
    </source>
</evidence>
<evidence type="ECO:0000256" key="9">
    <source>
        <dbReference type="ARBA" id="ARBA00025694"/>
    </source>
</evidence>
<keyword evidence="7 14" id="KW-1133">Transmembrane helix</keyword>
<comment type="caution">
    <text evidence="15">The sequence shown here is derived from an EMBL/GenBank/DDBJ whole genome shotgun (WGS) entry which is preliminary data.</text>
</comment>
<sequence length="105" mass="11871">MTPESRKQERIERMSYIKGLLFALILSALPFGLLVTGAASGRMLVGAIFLAGLIQVVVHFRYFLHIDLRRSHRDDLQLILFSVLIVFLMVGGTLWVIGNQHAMMM</sequence>
<evidence type="ECO:0000256" key="7">
    <source>
        <dbReference type="ARBA" id="ARBA00022989"/>
    </source>
</evidence>
<dbReference type="Pfam" id="PF03626">
    <property type="entry name" value="COX4_pro"/>
    <property type="match status" value="1"/>
</dbReference>
<keyword evidence="5" id="KW-1003">Cell membrane</keyword>
<keyword evidence="8 14" id="KW-0472">Membrane</keyword>
<dbReference type="PANTHER" id="PTHR36835:SF1">
    <property type="entry name" value="CYTOCHROME BO(3) UBIQUINOL OXIDASE SUBUNIT 4"/>
    <property type="match status" value="1"/>
</dbReference>
<accession>G6XJP0</accession>
<dbReference type="eggNOG" id="COG3125">
    <property type="taxonomic scope" value="Bacteria"/>
</dbReference>
<evidence type="ECO:0000256" key="11">
    <source>
        <dbReference type="ARBA" id="ARBA00030211"/>
    </source>
</evidence>
<dbReference type="GO" id="GO:0009486">
    <property type="term" value="F:cytochrome bo3 ubiquinol oxidase activity"/>
    <property type="evidence" value="ECO:0007669"/>
    <property type="project" value="TreeGrafter"/>
</dbReference>
<evidence type="ECO:0000256" key="8">
    <source>
        <dbReference type="ARBA" id="ARBA00023136"/>
    </source>
</evidence>
<dbReference type="STRING" id="1088869.GMO_16190"/>
<dbReference type="OrthoDB" id="7278008at2"/>
<comment type="similarity">
    <text evidence="2">Belongs to the cytochrome c oxidase bacterial subunit 4 family.</text>
</comment>
<dbReference type="GO" id="GO:0005886">
    <property type="term" value="C:plasma membrane"/>
    <property type="evidence" value="ECO:0007669"/>
    <property type="project" value="TreeGrafter"/>
</dbReference>
<comment type="function">
    <text evidence="9">Cytochrome bo(3) ubiquinol terminal oxidase is the component of the aerobic respiratory chain of E.coli that predominates when cells are grown at high aeration. Has proton pump activity across the membrane in addition to electron transfer, pumping 2 protons/electron.</text>
</comment>
<dbReference type="InterPro" id="IPR050968">
    <property type="entry name" value="Cytochrome_c_oxidase_bac_sub4"/>
</dbReference>
<organism evidence="15 16">
    <name type="scientific">Gluconobacter morbifer G707</name>
    <dbReference type="NCBI Taxonomy" id="1088869"/>
    <lineage>
        <taxon>Bacteria</taxon>
        <taxon>Pseudomonadati</taxon>
        <taxon>Pseudomonadota</taxon>
        <taxon>Alphaproteobacteria</taxon>
        <taxon>Acetobacterales</taxon>
        <taxon>Acetobacteraceae</taxon>
        <taxon>Gluconobacter</taxon>
    </lineage>
</organism>
<feature type="transmembrane region" description="Helical" evidence="14">
    <location>
        <begin position="20"/>
        <end position="38"/>
    </location>
</feature>
<evidence type="ECO:0000256" key="13">
    <source>
        <dbReference type="ARBA" id="ARBA00032185"/>
    </source>
</evidence>
<dbReference type="AlphaFoldDB" id="G6XJP0"/>
<evidence type="ECO:0000256" key="5">
    <source>
        <dbReference type="ARBA" id="ARBA00022475"/>
    </source>
</evidence>
<evidence type="ECO:0000256" key="3">
    <source>
        <dbReference type="ARBA" id="ARBA00011700"/>
    </source>
</evidence>
<feature type="transmembrane region" description="Helical" evidence="14">
    <location>
        <begin position="76"/>
        <end position="97"/>
    </location>
</feature>
<keyword evidence="6 14" id="KW-0812">Transmembrane</keyword>
<protein>
    <recommendedName>
        <fullName evidence="4">Cytochrome bo(3) ubiquinol oxidase subunit 4</fullName>
    </recommendedName>
    <alternativeName>
        <fullName evidence="13">Cytochrome o ubiquinol oxidase subunit 4</fullName>
    </alternativeName>
    <alternativeName>
        <fullName evidence="10">Oxidase bo(3) subunit 4</fullName>
    </alternativeName>
    <alternativeName>
        <fullName evidence="11">Ubiquinol oxidase polypeptide IV</fullName>
    </alternativeName>
    <alternativeName>
        <fullName evidence="12">Ubiquinol oxidase subunit 4</fullName>
    </alternativeName>
</protein>
<dbReference type="Proteomes" id="UP000004949">
    <property type="component" value="Unassembled WGS sequence"/>
</dbReference>
<evidence type="ECO:0000256" key="4">
    <source>
        <dbReference type="ARBA" id="ARBA00014689"/>
    </source>
</evidence>